<dbReference type="Pfam" id="PF07330">
    <property type="entry name" value="DUF1467"/>
    <property type="match status" value="1"/>
</dbReference>
<keyword evidence="1" id="KW-1133">Transmembrane helix</keyword>
<dbReference type="RefSeq" id="WP_245161609.1">
    <property type="nucleotide sequence ID" value="NZ_JAATJM010000002.1"/>
</dbReference>
<keyword evidence="1" id="KW-0472">Membrane</keyword>
<proteinExistence type="predicted"/>
<feature type="transmembrane region" description="Helical" evidence="1">
    <location>
        <begin position="61"/>
        <end position="81"/>
    </location>
</feature>
<feature type="transmembrane region" description="Helical" evidence="1">
    <location>
        <begin position="6"/>
        <end position="28"/>
    </location>
</feature>
<sequence>MSMPVGPITMIAVYIVCWWTVLFGILPLGMSQGAQERPTDGAQWGAPGNPQLKRKFITTTWVSLIVWFVVMVLVFIGWMPLPNLAPPA</sequence>
<keyword evidence="1" id="KW-0812">Transmembrane</keyword>
<organism evidence="2 3">
    <name type="scientific">Brevundimonas alba</name>
    <dbReference type="NCBI Taxonomy" id="74314"/>
    <lineage>
        <taxon>Bacteria</taxon>
        <taxon>Pseudomonadati</taxon>
        <taxon>Pseudomonadota</taxon>
        <taxon>Alphaproteobacteria</taxon>
        <taxon>Caulobacterales</taxon>
        <taxon>Caulobacteraceae</taxon>
        <taxon>Brevundimonas</taxon>
    </lineage>
</organism>
<name>A0A7X6BQB2_9CAUL</name>
<protein>
    <submittedName>
        <fullName evidence="2">Putative secreted protein</fullName>
    </submittedName>
</protein>
<dbReference type="AlphaFoldDB" id="A0A7X6BQB2"/>
<evidence type="ECO:0000313" key="3">
    <source>
        <dbReference type="Proteomes" id="UP000587415"/>
    </source>
</evidence>
<accession>A0A7X6BQB2</accession>
<dbReference type="Proteomes" id="UP000587415">
    <property type="component" value="Unassembled WGS sequence"/>
</dbReference>
<comment type="caution">
    <text evidence="2">The sequence shown here is derived from an EMBL/GenBank/DDBJ whole genome shotgun (WGS) entry which is preliminary data.</text>
</comment>
<dbReference type="EMBL" id="JAATJM010000002">
    <property type="protein sequence ID" value="NJC42441.1"/>
    <property type="molecule type" value="Genomic_DNA"/>
</dbReference>
<keyword evidence="3" id="KW-1185">Reference proteome</keyword>
<gene>
    <name evidence="2" type="ORF">GGQ87_002736</name>
</gene>
<evidence type="ECO:0000256" key="1">
    <source>
        <dbReference type="SAM" id="Phobius"/>
    </source>
</evidence>
<evidence type="ECO:0000313" key="2">
    <source>
        <dbReference type="EMBL" id="NJC42441.1"/>
    </source>
</evidence>
<reference evidence="2 3" key="1">
    <citation type="submission" date="2020-03" db="EMBL/GenBank/DDBJ databases">
        <title>Genomic Encyclopedia of Type Strains, Phase IV (KMG-IV): sequencing the most valuable type-strain genomes for metagenomic binning, comparative biology and taxonomic classification.</title>
        <authorList>
            <person name="Goeker M."/>
        </authorList>
    </citation>
    <scope>NUCLEOTIDE SEQUENCE [LARGE SCALE GENOMIC DNA]</scope>
    <source>
        <strain evidence="2 3">DSM 4736</strain>
    </source>
</reference>
<dbReference type="InterPro" id="IPR009935">
    <property type="entry name" value="DUF1467"/>
</dbReference>